<protein>
    <submittedName>
        <fullName evidence="4">Reverse transcriptase domain-containing protein</fullName>
    </submittedName>
</protein>
<keyword evidence="4" id="KW-0695">RNA-directed DNA polymerase</keyword>
<evidence type="ECO:0000259" key="3">
    <source>
        <dbReference type="PROSITE" id="PS50158"/>
    </source>
</evidence>
<feature type="region of interest" description="Disordered" evidence="2">
    <location>
        <begin position="111"/>
        <end position="144"/>
    </location>
</feature>
<keyword evidence="5" id="KW-1185">Reference proteome</keyword>
<proteinExistence type="predicted"/>
<organism evidence="4 5">
    <name type="scientific">Tanacetum coccineum</name>
    <dbReference type="NCBI Taxonomy" id="301880"/>
    <lineage>
        <taxon>Eukaryota</taxon>
        <taxon>Viridiplantae</taxon>
        <taxon>Streptophyta</taxon>
        <taxon>Embryophyta</taxon>
        <taxon>Tracheophyta</taxon>
        <taxon>Spermatophyta</taxon>
        <taxon>Magnoliopsida</taxon>
        <taxon>eudicotyledons</taxon>
        <taxon>Gunneridae</taxon>
        <taxon>Pentapetalae</taxon>
        <taxon>asterids</taxon>
        <taxon>campanulids</taxon>
        <taxon>Asterales</taxon>
        <taxon>Asteraceae</taxon>
        <taxon>Asteroideae</taxon>
        <taxon>Anthemideae</taxon>
        <taxon>Anthemidinae</taxon>
        <taxon>Tanacetum</taxon>
    </lineage>
</organism>
<dbReference type="SMART" id="SM00343">
    <property type="entry name" value="ZnF_C2HC"/>
    <property type="match status" value="3"/>
</dbReference>
<evidence type="ECO:0000256" key="1">
    <source>
        <dbReference type="PROSITE-ProRule" id="PRU00047"/>
    </source>
</evidence>
<reference evidence="4" key="2">
    <citation type="submission" date="2022-01" db="EMBL/GenBank/DDBJ databases">
        <authorList>
            <person name="Yamashiro T."/>
            <person name="Shiraishi A."/>
            <person name="Satake H."/>
            <person name="Nakayama K."/>
        </authorList>
    </citation>
    <scope>NUCLEOTIDE SEQUENCE</scope>
</reference>
<evidence type="ECO:0000313" key="5">
    <source>
        <dbReference type="Proteomes" id="UP001151760"/>
    </source>
</evidence>
<dbReference type="PANTHER" id="PTHR34222:SF99">
    <property type="entry name" value="PROTEIN, PUTATIVE-RELATED"/>
    <property type="match status" value="1"/>
</dbReference>
<dbReference type="PROSITE" id="PS50158">
    <property type="entry name" value="ZF_CCHC"/>
    <property type="match status" value="1"/>
</dbReference>
<dbReference type="Pfam" id="PF00098">
    <property type="entry name" value="zf-CCHC"/>
    <property type="match status" value="1"/>
</dbReference>
<dbReference type="EMBL" id="BQNB010020806">
    <property type="protein sequence ID" value="GJT99833.1"/>
    <property type="molecule type" value="Genomic_DNA"/>
</dbReference>
<comment type="caution">
    <text evidence="4">The sequence shown here is derived from an EMBL/GenBank/DDBJ whole genome shotgun (WGS) entry which is preliminary data.</text>
</comment>
<dbReference type="Proteomes" id="UP001151760">
    <property type="component" value="Unassembled WGS sequence"/>
</dbReference>
<accession>A0ABQ5IKK3</accession>
<evidence type="ECO:0000313" key="4">
    <source>
        <dbReference type="EMBL" id="GJT99833.1"/>
    </source>
</evidence>
<dbReference type="Gene3D" id="4.10.60.10">
    <property type="entry name" value="Zinc finger, CCHC-type"/>
    <property type="match status" value="1"/>
</dbReference>
<feature type="region of interest" description="Disordered" evidence="2">
    <location>
        <begin position="459"/>
        <end position="488"/>
    </location>
</feature>
<keyword evidence="1" id="KW-0479">Metal-binding</keyword>
<sequence length="593" mass="67296">MSNWNNLVYSTTKADYVKSLDEFELLYMDKKYAIKYIRDTWLQWKEKFVSAWTKKHLHLGNRASSRAEGAHAKLKLYLQASTGGFQEVKKNISQAVKHEFNEIKIRLASEKIQVPHNKRKREGNHNGRSSQQNKEHKVLRAQTTEPSNKKVYDGTLPLCNKCKFHHNGQCTVKRANCKRVGHLTRDCRSPTTTNNQRIITCYKCGNQGHYRRDCPELKNQNHGNQAGDTKARGLMYALGGGEIDQDPNNMEVDINAKDHTMLRIADRQSKRTIQTLEDMLRTCAIDFGKGWKRHLPLVESSCINSYHASIKASPFEALYGQKCRSLVYRAKVGDVQLTEPEIIHETIEKIVQIQQRLQAARDRQRNYTSIRRKPLEFQVGDHVMSLILTTEPLPDVKSAFATLSRDESRRNSHVSSKSAKSGPTAFAARVSNLVCEHCNMTDHTIDRCFELVGYPPRFKRNNNNQNSSNNVSNSDVKTDHTNSAPHTLTSDQYQRLVTLLSDTSNASTSHASVAGRLLILGTANISHFVKEIGSYKLGNDLIIKDVLVVPGYHDLTQKFLMRTGSERGGLYFLDEGKRINNSNIKCSNVSTCF</sequence>
<dbReference type="InterPro" id="IPR036397">
    <property type="entry name" value="RNaseH_sf"/>
</dbReference>
<reference evidence="4" key="1">
    <citation type="journal article" date="2022" name="Int. J. Mol. Sci.">
        <title>Draft Genome of Tanacetum Coccineum: Genomic Comparison of Closely Related Tanacetum-Family Plants.</title>
        <authorList>
            <person name="Yamashiro T."/>
            <person name="Shiraishi A."/>
            <person name="Nakayama K."/>
            <person name="Satake H."/>
        </authorList>
    </citation>
    <scope>NUCLEOTIDE SEQUENCE</scope>
</reference>
<keyword evidence="4" id="KW-0808">Transferase</keyword>
<keyword evidence="4" id="KW-0548">Nucleotidyltransferase</keyword>
<keyword evidence="1" id="KW-0863">Zinc-finger</keyword>
<feature type="domain" description="CCHC-type" evidence="3">
    <location>
        <begin position="201"/>
        <end position="216"/>
    </location>
</feature>
<keyword evidence="1" id="KW-0862">Zinc</keyword>
<dbReference type="InterPro" id="IPR036875">
    <property type="entry name" value="Znf_CCHC_sf"/>
</dbReference>
<evidence type="ECO:0000256" key="2">
    <source>
        <dbReference type="SAM" id="MobiDB-lite"/>
    </source>
</evidence>
<dbReference type="Gene3D" id="3.30.420.10">
    <property type="entry name" value="Ribonuclease H-like superfamily/Ribonuclease H"/>
    <property type="match status" value="1"/>
</dbReference>
<dbReference type="InterPro" id="IPR001878">
    <property type="entry name" value="Znf_CCHC"/>
</dbReference>
<dbReference type="GO" id="GO:0003964">
    <property type="term" value="F:RNA-directed DNA polymerase activity"/>
    <property type="evidence" value="ECO:0007669"/>
    <property type="project" value="UniProtKB-KW"/>
</dbReference>
<feature type="region of interest" description="Disordered" evidence="2">
    <location>
        <begin position="402"/>
        <end position="422"/>
    </location>
</feature>
<dbReference type="SUPFAM" id="SSF57756">
    <property type="entry name" value="Retrovirus zinc finger-like domains"/>
    <property type="match status" value="1"/>
</dbReference>
<gene>
    <name evidence="4" type="ORF">Tco_1110172</name>
</gene>
<dbReference type="PANTHER" id="PTHR34222">
    <property type="entry name" value="GAG_PRE-INTEGRS DOMAIN-CONTAINING PROTEIN"/>
    <property type="match status" value="1"/>
</dbReference>
<name>A0ABQ5IKK3_9ASTR</name>
<feature type="compositionally biased region" description="Low complexity" evidence="2">
    <location>
        <begin position="461"/>
        <end position="474"/>
    </location>
</feature>